<feature type="chain" id="PRO_5041366097" description="Secreted protein" evidence="1">
    <location>
        <begin position="21"/>
        <end position="75"/>
    </location>
</feature>
<feature type="signal peptide" evidence="1">
    <location>
        <begin position="1"/>
        <end position="20"/>
    </location>
</feature>
<dbReference type="AlphaFoldDB" id="A0AA38JKE8"/>
<gene>
    <name evidence="2" type="ORF">DFJ43DRAFT_5286</name>
</gene>
<keyword evidence="3" id="KW-1185">Reference proteome</keyword>
<keyword evidence="1" id="KW-0732">Signal</keyword>
<comment type="caution">
    <text evidence="2">The sequence shown here is derived from an EMBL/GenBank/DDBJ whole genome shotgun (WGS) entry which is preliminary data.</text>
</comment>
<accession>A0AA38JKE8</accession>
<dbReference type="Proteomes" id="UP001176059">
    <property type="component" value="Unassembled WGS sequence"/>
</dbReference>
<organism evidence="2 3">
    <name type="scientific">Lentinula guzmanii</name>
    <dbReference type="NCBI Taxonomy" id="2804957"/>
    <lineage>
        <taxon>Eukaryota</taxon>
        <taxon>Fungi</taxon>
        <taxon>Dikarya</taxon>
        <taxon>Basidiomycota</taxon>
        <taxon>Agaricomycotina</taxon>
        <taxon>Agaricomycetes</taxon>
        <taxon>Agaricomycetidae</taxon>
        <taxon>Agaricales</taxon>
        <taxon>Marasmiineae</taxon>
        <taxon>Omphalotaceae</taxon>
        <taxon>Lentinula</taxon>
    </lineage>
</organism>
<evidence type="ECO:0000256" key="1">
    <source>
        <dbReference type="SAM" id="SignalP"/>
    </source>
</evidence>
<protein>
    <recommendedName>
        <fullName evidence="4">Secreted protein</fullName>
    </recommendedName>
</protein>
<evidence type="ECO:0000313" key="2">
    <source>
        <dbReference type="EMBL" id="KAJ3737546.1"/>
    </source>
</evidence>
<sequence>MHFFVLLPVTALLFEHLTLLVLNSWKDRLCLRSDPFKLIPKEILPLNNAPSCPEESKRKGLIDVSTYCHVRIRGK</sequence>
<dbReference type="EMBL" id="JANVFO010000001">
    <property type="protein sequence ID" value="KAJ3737546.1"/>
    <property type="molecule type" value="Genomic_DNA"/>
</dbReference>
<reference evidence="2" key="1">
    <citation type="submission" date="2022-08" db="EMBL/GenBank/DDBJ databases">
        <authorList>
            <consortium name="DOE Joint Genome Institute"/>
            <person name="Min B."/>
            <person name="Sierra-Patev S."/>
            <person name="Naranjo-Ortiz M."/>
            <person name="Looney B."/>
            <person name="Konkel Z."/>
            <person name="Slot J.C."/>
            <person name="Sakamoto Y."/>
            <person name="Steenwyk J.L."/>
            <person name="Rokas A."/>
            <person name="Carro J."/>
            <person name="Camarero S."/>
            <person name="Ferreira P."/>
            <person name="Molpeceres G."/>
            <person name="Ruiz-duenas F.J."/>
            <person name="Serrano A."/>
            <person name="Henrissat B."/>
            <person name="Drula E."/>
            <person name="Hughes K.W."/>
            <person name="Mata J.L."/>
            <person name="Ishikawa N.K."/>
            <person name="Vargas-Isla R."/>
            <person name="Ushijima S."/>
            <person name="Smith C.A."/>
            <person name="Ahrendt S."/>
            <person name="Andreopoulos W."/>
            <person name="He G."/>
            <person name="LaButti K."/>
            <person name="Lipzen A."/>
            <person name="Ng V."/>
            <person name="Riley R."/>
            <person name="Sandor L."/>
            <person name="Barry K."/>
            <person name="Martinez A.T."/>
            <person name="Xiao Y."/>
            <person name="Gibbons J.G."/>
            <person name="Terashima K."/>
            <person name="Hibbett D.S."/>
            <person name="Grigoriev I.V."/>
        </authorList>
    </citation>
    <scope>NUCLEOTIDE SEQUENCE</scope>
    <source>
        <strain evidence="2">ET3784</strain>
    </source>
</reference>
<evidence type="ECO:0000313" key="3">
    <source>
        <dbReference type="Proteomes" id="UP001176059"/>
    </source>
</evidence>
<name>A0AA38JKE8_9AGAR</name>
<proteinExistence type="predicted"/>
<evidence type="ECO:0008006" key="4">
    <source>
        <dbReference type="Google" id="ProtNLM"/>
    </source>
</evidence>
<reference evidence="2" key="2">
    <citation type="journal article" date="2023" name="Proc. Natl. Acad. Sci. U.S.A.">
        <title>A global phylogenomic analysis of the shiitake genus Lentinula.</title>
        <authorList>
            <person name="Sierra-Patev S."/>
            <person name="Min B."/>
            <person name="Naranjo-Ortiz M."/>
            <person name="Looney B."/>
            <person name="Konkel Z."/>
            <person name="Slot J.C."/>
            <person name="Sakamoto Y."/>
            <person name="Steenwyk J.L."/>
            <person name="Rokas A."/>
            <person name="Carro J."/>
            <person name="Camarero S."/>
            <person name="Ferreira P."/>
            <person name="Molpeceres G."/>
            <person name="Ruiz-Duenas F.J."/>
            <person name="Serrano A."/>
            <person name="Henrissat B."/>
            <person name="Drula E."/>
            <person name="Hughes K.W."/>
            <person name="Mata J.L."/>
            <person name="Ishikawa N.K."/>
            <person name="Vargas-Isla R."/>
            <person name="Ushijima S."/>
            <person name="Smith C.A."/>
            <person name="Donoghue J."/>
            <person name="Ahrendt S."/>
            <person name="Andreopoulos W."/>
            <person name="He G."/>
            <person name="LaButti K."/>
            <person name="Lipzen A."/>
            <person name="Ng V."/>
            <person name="Riley R."/>
            <person name="Sandor L."/>
            <person name="Barry K."/>
            <person name="Martinez A.T."/>
            <person name="Xiao Y."/>
            <person name="Gibbons J.G."/>
            <person name="Terashima K."/>
            <person name="Grigoriev I.V."/>
            <person name="Hibbett D."/>
        </authorList>
    </citation>
    <scope>NUCLEOTIDE SEQUENCE</scope>
    <source>
        <strain evidence="2">ET3784</strain>
    </source>
</reference>